<name>A0AAE7WM18_9CAUD</name>
<evidence type="ECO:0000313" key="3">
    <source>
        <dbReference type="Proteomes" id="UP000827242"/>
    </source>
</evidence>
<keyword evidence="1" id="KW-0812">Transmembrane</keyword>
<organism evidence="2 3">
    <name type="scientific">Stenotrophomonas phage Pepon</name>
    <dbReference type="NCBI Taxonomy" id="2859654"/>
    <lineage>
        <taxon>Viruses</taxon>
        <taxon>Duplodnaviria</taxon>
        <taxon>Heunggongvirae</taxon>
        <taxon>Uroviricota</taxon>
        <taxon>Caudoviricetes</taxon>
        <taxon>Autographivirales</taxon>
        <taxon>Autonotataviridae</taxon>
        <taxon>Gujervirinae</taxon>
        <taxon>Ponderosavirus</taxon>
        <taxon>Ponderosavirus pepon</taxon>
    </lineage>
</organism>
<proteinExistence type="predicted"/>
<accession>A0AAE7WM18</accession>
<sequence>MNTEERTLNIMFGVIDWWFHLVYQWEVDHKAPAAASLIATVGMLVLCIFVVPWTMIAGLVYMVVNGLGELARLLWRSTHGK</sequence>
<keyword evidence="3" id="KW-1185">Reference proteome</keyword>
<keyword evidence="1" id="KW-0472">Membrane</keyword>
<gene>
    <name evidence="2" type="ORF">CPT_Peewee_003</name>
</gene>
<dbReference type="Proteomes" id="UP000827242">
    <property type="component" value="Segment"/>
</dbReference>
<protein>
    <submittedName>
        <fullName evidence="2">Uncharacterized protein</fullName>
    </submittedName>
</protein>
<evidence type="ECO:0000256" key="1">
    <source>
        <dbReference type="SAM" id="Phobius"/>
    </source>
</evidence>
<feature type="transmembrane region" description="Helical" evidence="1">
    <location>
        <begin position="37"/>
        <end position="64"/>
    </location>
</feature>
<evidence type="ECO:0000313" key="2">
    <source>
        <dbReference type="EMBL" id="QYW01953.1"/>
    </source>
</evidence>
<dbReference type="EMBL" id="MZ326858">
    <property type="protein sequence ID" value="QYW01953.1"/>
    <property type="molecule type" value="Genomic_DNA"/>
</dbReference>
<reference evidence="2 3" key="1">
    <citation type="submission" date="2021-06" db="EMBL/GenBank/DDBJ databases">
        <title>Complete genome sequence of Stenotrophomonas maltophilia phage Pepon.</title>
        <authorList>
            <person name="Lee J."/>
            <person name="Lo J."/>
            <person name="Clark J."/>
            <person name="Le T."/>
            <person name="Liu M."/>
            <person name="Burrowes B."/>
        </authorList>
    </citation>
    <scope>NUCLEOTIDE SEQUENCE [LARGE SCALE GENOMIC DNA]</scope>
</reference>
<keyword evidence="1" id="KW-1133">Transmembrane helix</keyword>